<feature type="region of interest" description="Disordered" evidence="7">
    <location>
        <begin position="46"/>
        <end position="77"/>
    </location>
</feature>
<organism evidence="8">
    <name type="scientific">Micrococcus luteus</name>
    <name type="common">Micrococcus lysodeikticus</name>
    <dbReference type="NCBI Taxonomy" id="1270"/>
    <lineage>
        <taxon>Bacteria</taxon>
        <taxon>Bacillati</taxon>
        <taxon>Actinomycetota</taxon>
        <taxon>Actinomycetes</taxon>
        <taxon>Micrococcales</taxon>
        <taxon>Micrococcaceae</taxon>
        <taxon>Micrococcus</taxon>
    </lineage>
</organism>
<keyword evidence="5" id="KW-0472">Membrane</keyword>
<dbReference type="GO" id="GO:0046933">
    <property type="term" value="F:proton-transporting ATP synthase activity, rotational mechanism"/>
    <property type="evidence" value="ECO:0007669"/>
    <property type="project" value="InterPro"/>
</dbReference>
<evidence type="ECO:0000256" key="1">
    <source>
        <dbReference type="ARBA" id="ARBA00004370"/>
    </source>
</evidence>
<evidence type="ECO:0000256" key="2">
    <source>
        <dbReference type="ARBA" id="ARBA00022448"/>
    </source>
</evidence>
<keyword evidence="3" id="KW-0375">Hydrogen ion transport</keyword>
<dbReference type="AlphaFoldDB" id="P94955"/>
<dbReference type="HAMAP" id="MF_01416">
    <property type="entry name" value="ATP_synth_delta_bact"/>
    <property type="match status" value="1"/>
</dbReference>
<keyword evidence="2" id="KW-0813">Transport</keyword>
<evidence type="ECO:0000256" key="5">
    <source>
        <dbReference type="ARBA" id="ARBA00023136"/>
    </source>
</evidence>
<dbReference type="GO" id="GO:0016787">
    <property type="term" value="F:hydrolase activity"/>
    <property type="evidence" value="ECO:0007669"/>
    <property type="project" value="UniProtKB-KW"/>
</dbReference>
<dbReference type="EMBL" id="X84791">
    <property type="protein sequence ID" value="CAA59262.1"/>
    <property type="molecule type" value="Genomic_DNA"/>
</dbReference>
<evidence type="ECO:0000256" key="7">
    <source>
        <dbReference type="SAM" id="MobiDB-lite"/>
    </source>
</evidence>
<keyword evidence="8" id="KW-0378">Hydrolase</keyword>
<evidence type="ECO:0000256" key="3">
    <source>
        <dbReference type="ARBA" id="ARBA00022781"/>
    </source>
</evidence>
<sequence length="218" mass="22569">AGDAVTVIVILAQIRTSILAAGREGAVLSGEKITLERIQTSALVLPTSETRRTAPGQRPTLPDAGGPAGDSSQGEQGSVRNVAISPALSESSQKNAITELAACQRRWSLQNSLGLVVERNRISAIPALIFSRQAAVRAQSYGTENANAYSALALSDARVAVIAAILQLAAGAQRVTLLCTADPNLLGGVLVQAGSRVLDASLKGRLQRIRSALRSVGV</sequence>
<name>P94955_MICLU</name>
<dbReference type="GO" id="GO:0016020">
    <property type="term" value="C:membrane"/>
    <property type="evidence" value="ECO:0007669"/>
    <property type="project" value="UniProtKB-SubCell"/>
</dbReference>
<reference evidence="8" key="1">
    <citation type="submission" date="1995-02" db="EMBL/GenBank/DDBJ databases">
        <title>Cloning and analysis of the atp-operon genes H and A from Micrococcus luteus.</title>
        <authorList>
            <person name="Grueber G."/>
            <person name="Dose K."/>
            <person name="Nawroth T."/>
            <person name="Diel P."/>
            <person name="Cattaruzza M."/>
            <person name="Flach R."/>
        </authorList>
    </citation>
    <scope>NUCLEOTIDE SEQUENCE</scope>
    <source>
        <strain evidence="8">ATCC 4698</strain>
    </source>
</reference>
<feature type="non-terminal residue" evidence="8">
    <location>
        <position position="1"/>
    </location>
</feature>
<dbReference type="Pfam" id="PF00213">
    <property type="entry name" value="OSCP"/>
    <property type="match status" value="1"/>
</dbReference>
<dbReference type="InterPro" id="IPR000711">
    <property type="entry name" value="ATPase_OSCP/dsu"/>
</dbReference>
<comment type="subcellular location">
    <subcellularLocation>
        <location evidence="1">Membrane</location>
    </subcellularLocation>
</comment>
<dbReference type="PRINTS" id="PR00125">
    <property type="entry name" value="ATPASEDELTA"/>
</dbReference>
<dbReference type="EC" id="3.6.1.34" evidence="8"/>
<keyword evidence="6" id="KW-0066">ATP synthesis</keyword>
<evidence type="ECO:0000256" key="4">
    <source>
        <dbReference type="ARBA" id="ARBA00023065"/>
    </source>
</evidence>
<keyword evidence="4" id="KW-0406">Ion transport</keyword>
<accession>P94955</accession>
<proteinExistence type="inferred from homology"/>
<protein>
    <submittedName>
        <fullName evidence="8">H(+)-transporting ATP synthase</fullName>
        <ecNumber evidence="8">3.6.1.34</ecNumber>
    </submittedName>
</protein>
<evidence type="ECO:0000313" key="8">
    <source>
        <dbReference type="EMBL" id="CAA59262.1"/>
    </source>
</evidence>
<dbReference type="PANTHER" id="PTHR11910">
    <property type="entry name" value="ATP SYNTHASE DELTA CHAIN"/>
    <property type="match status" value="1"/>
</dbReference>
<dbReference type="NCBIfam" id="TIGR01145">
    <property type="entry name" value="ATP_synt_delta"/>
    <property type="match status" value="1"/>
</dbReference>
<evidence type="ECO:0000256" key="6">
    <source>
        <dbReference type="ARBA" id="ARBA00023310"/>
    </source>
</evidence>
<gene>
    <name evidence="8" type="primary">atp H</name>
</gene>